<proteinExistence type="predicted"/>
<dbReference type="EMBL" id="AAHMLI010000023">
    <property type="protein sequence ID" value="EBX8629351.1"/>
    <property type="molecule type" value="Genomic_DNA"/>
</dbReference>
<organism evidence="2">
    <name type="scientific">Salmonella enterica subsp. enterica serovar Kintambo</name>
    <dbReference type="NCBI Taxonomy" id="1192730"/>
    <lineage>
        <taxon>Bacteria</taxon>
        <taxon>Pseudomonadati</taxon>
        <taxon>Pseudomonadota</taxon>
        <taxon>Gammaproteobacteria</taxon>
        <taxon>Enterobacterales</taxon>
        <taxon>Enterobacteriaceae</taxon>
        <taxon>Salmonella</taxon>
    </lineage>
</organism>
<reference evidence="2" key="1">
    <citation type="submission" date="2018-07" db="EMBL/GenBank/DDBJ databases">
        <authorList>
            <person name="Ashton P.M."/>
            <person name="Dallman T."/>
            <person name="Nair S."/>
            <person name="De Pinna E."/>
            <person name="Peters T."/>
            <person name="Grant K."/>
        </authorList>
    </citation>
    <scope>NUCLEOTIDE SEQUENCE</scope>
    <source>
        <strain evidence="2">242348</strain>
    </source>
</reference>
<dbReference type="NCBIfam" id="TIGR03362">
    <property type="entry name" value="VI_chp_7"/>
    <property type="match status" value="1"/>
</dbReference>
<dbReference type="AlphaFoldDB" id="A0A5W7RWV3"/>
<gene>
    <name evidence="2" type="primary">tssA</name>
    <name evidence="2" type="ORF">DTU03_17890</name>
</gene>
<comment type="caution">
    <text evidence="2">The sequence shown here is derived from an EMBL/GenBank/DDBJ whole genome shotgun (WGS) entry which is preliminary data.</text>
</comment>
<dbReference type="InterPro" id="IPR017739">
    <property type="entry name" value="T6SS-assoc_VCA0119"/>
</dbReference>
<accession>A0A5W7RWV3</accession>
<feature type="domain" description="ImpA N-terminal" evidence="1">
    <location>
        <begin position="30"/>
        <end position="116"/>
    </location>
</feature>
<protein>
    <submittedName>
        <fullName evidence="2">Type VI secretion system protein TssA</fullName>
    </submittedName>
</protein>
<dbReference type="Pfam" id="PF06812">
    <property type="entry name" value="ImpA_N"/>
    <property type="match status" value="1"/>
</dbReference>
<dbReference type="PANTHER" id="PTHR37024">
    <property type="entry name" value="TYPE VI SECRETION SYSTEM DUF2094 AND IMPA-RELATED DOMAIN PROTEIN"/>
    <property type="match status" value="1"/>
</dbReference>
<sequence>MVKYLLDDWLKALLAELPDGKISQAVSDDNALWINIEDNVSQLGSLTHSQIDIAEIRRQALTLLETESKDFRVMVHLLRTLQHGGNAEELLLAAKLLVQYVQYYWQQAWPKNQAHKIRFAQQVIKRFETAAVNFSRGANETQRSAMPGELAFLAKLWRDNGYPTLAESADALFTLYQRDMRELSVSPTDSVVPELAAERPLISSVAVAVQQNAPTISVENHDEKSWRETLLKVAGILCERQPDNPLGYRLRRHAIWQNISAAPQTENDGRTPMAAFSSDIMADYLARESSSDSALWQQVEQSLILAPYWFDGHALSARIAKGYGYHDVAEAIKDEVNHFLQRIPALNTLLFSDRTPFLSTSTKRWLAPHKTTLSTETTDLTDETRLSRQHLHEQGLEATLRYLNELPEGEPRDRFYRQYIAAQMIEEAGMVQLAKQHYRTLLKTGSHMSLSDWEPALLARLEEKITSAQ</sequence>
<dbReference type="InterPro" id="IPR010657">
    <property type="entry name" value="ImpA_N"/>
</dbReference>
<evidence type="ECO:0000313" key="2">
    <source>
        <dbReference type="EMBL" id="EBX8629351.1"/>
    </source>
</evidence>
<name>A0A5W7RWV3_SALET</name>
<dbReference type="PANTHER" id="PTHR37024:SF3">
    <property type="entry name" value="TYPE VI SECRETION SYSTEM PROTEIN TSSA"/>
    <property type="match status" value="1"/>
</dbReference>
<evidence type="ECO:0000259" key="1">
    <source>
        <dbReference type="Pfam" id="PF06812"/>
    </source>
</evidence>
<dbReference type="Pfam" id="PF16989">
    <property type="entry name" value="T6SS_VasJ"/>
    <property type="match status" value="1"/>
</dbReference>